<dbReference type="GO" id="GO:0016020">
    <property type="term" value="C:membrane"/>
    <property type="evidence" value="ECO:0007669"/>
    <property type="project" value="UniProtKB-SubCell"/>
</dbReference>
<evidence type="ECO:0000256" key="6">
    <source>
        <dbReference type="ARBA" id="ARBA00025321"/>
    </source>
</evidence>
<dbReference type="EMBL" id="QGTR01000003">
    <property type="protein sequence ID" value="PWV99952.1"/>
    <property type="molecule type" value="Genomic_DNA"/>
</dbReference>
<comment type="caution">
    <text evidence="9">The sequence shown here is derived from an EMBL/GenBank/DDBJ whole genome shotgun (WGS) entry which is preliminary data.</text>
</comment>
<dbReference type="RefSeq" id="WP_110032222.1">
    <property type="nucleotide sequence ID" value="NZ_QGTR01000003.1"/>
</dbReference>
<dbReference type="Proteomes" id="UP000246352">
    <property type="component" value="Unassembled WGS sequence"/>
</dbReference>
<feature type="chain" id="PRO_5016322041" description="Lectin-like protein BA14k" evidence="8">
    <location>
        <begin position="27"/>
        <end position="134"/>
    </location>
</feature>
<dbReference type="GO" id="GO:0030246">
    <property type="term" value="F:carbohydrate binding"/>
    <property type="evidence" value="ECO:0007669"/>
    <property type="project" value="UniProtKB-KW"/>
</dbReference>
<keyword evidence="5" id="KW-0430">Lectin</keyword>
<dbReference type="AlphaFoldDB" id="A0A317PHP0"/>
<evidence type="ECO:0000313" key="10">
    <source>
        <dbReference type="Proteomes" id="UP000246352"/>
    </source>
</evidence>
<sequence length="134" mass="14486">MTKLRTTILLSLAAFTLAGTMQPSQAGNGWGPGDFKPGIHKPFKPGFKAPGPKGPGPKKPHHHHDNNFEGAALGLLGGMIIGSAIANAQQQPVYVDSGNAHVAWCIDRYRSYDIPSDTYMSNSGYRKYCNSPYR</sequence>
<gene>
    <name evidence="9" type="ORF">DFR52_103153</name>
</gene>
<comment type="function">
    <text evidence="6">Has immunoglobulin-binding and hemagglutination properties, and can bind to mannose. Essential for virulence. May be involved in LPS biosynthesis or polysaccharide transport.</text>
</comment>
<organism evidence="9 10">
    <name type="scientific">Hoeflea marina</name>
    <dbReference type="NCBI Taxonomy" id="274592"/>
    <lineage>
        <taxon>Bacteria</taxon>
        <taxon>Pseudomonadati</taxon>
        <taxon>Pseudomonadota</taxon>
        <taxon>Alphaproteobacteria</taxon>
        <taxon>Hyphomicrobiales</taxon>
        <taxon>Rhizobiaceae</taxon>
        <taxon>Hoeflea</taxon>
    </lineage>
</organism>
<feature type="region of interest" description="Disordered" evidence="7">
    <location>
        <begin position="40"/>
        <end position="67"/>
    </location>
</feature>
<comment type="similarity">
    <text evidence="2">Belongs to the BA14k family.</text>
</comment>
<dbReference type="OrthoDB" id="7478836at2"/>
<dbReference type="InterPro" id="IPR012413">
    <property type="entry name" value="BA14K"/>
</dbReference>
<evidence type="ECO:0000256" key="8">
    <source>
        <dbReference type="SAM" id="SignalP"/>
    </source>
</evidence>
<evidence type="ECO:0000256" key="7">
    <source>
        <dbReference type="SAM" id="MobiDB-lite"/>
    </source>
</evidence>
<feature type="signal peptide" evidence="8">
    <location>
        <begin position="1"/>
        <end position="26"/>
    </location>
</feature>
<comment type="subcellular location">
    <subcellularLocation>
        <location evidence="1">Membrane</location>
        <topology evidence="1">Single-pass membrane protein</topology>
    </subcellularLocation>
</comment>
<evidence type="ECO:0000256" key="3">
    <source>
        <dbReference type="ARBA" id="ARBA00020552"/>
    </source>
</evidence>
<evidence type="ECO:0000313" key="9">
    <source>
        <dbReference type="EMBL" id="PWV99952.1"/>
    </source>
</evidence>
<evidence type="ECO:0000256" key="5">
    <source>
        <dbReference type="ARBA" id="ARBA00022734"/>
    </source>
</evidence>
<name>A0A317PHP0_9HYPH</name>
<evidence type="ECO:0000256" key="4">
    <source>
        <dbReference type="ARBA" id="ARBA00022475"/>
    </source>
</evidence>
<keyword evidence="8" id="KW-0732">Signal</keyword>
<evidence type="ECO:0000256" key="1">
    <source>
        <dbReference type="ARBA" id="ARBA00004167"/>
    </source>
</evidence>
<dbReference type="Pfam" id="PF07886">
    <property type="entry name" value="BA14K"/>
    <property type="match status" value="1"/>
</dbReference>
<accession>A0A317PHP0</accession>
<keyword evidence="4" id="KW-0472">Membrane</keyword>
<proteinExistence type="inferred from homology"/>
<protein>
    <recommendedName>
        <fullName evidence="3">Lectin-like protein BA14k</fullName>
    </recommendedName>
</protein>
<evidence type="ECO:0000256" key="2">
    <source>
        <dbReference type="ARBA" id="ARBA00010270"/>
    </source>
</evidence>
<keyword evidence="4" id="KW-1003">Cell membrane</keyword>
<keyword evidence="10" id="KW-1185">Reference proteome</keyword>
<reference evidence="9 10" key="1">
    <citation type="submission" date="2018-05" db="EMBL/GenBank/DDBJ databases">
        <title>Genomic Encyclopedia of Type Strains, Phase IV (KMG-IV): sequencing the most valuable type-strain genomes for metagenomic binning, comparative biology and taxonomic classification.</title>
        <authorList>
            <person name="Goeker M."/>
        </authorList>
    </citation>
    <scope>NUCLEOTIDE SEQUENCE [LARGE SCALE GENOMIC DNA]</scope>
    <source>
        <strain evidence="9 10">DSM 16791</strain>
    </source>
</reference>